<dbReference type="STRING" id="1287727.SAMN05443999_11929"/>
<keyword evidence="2" id="KW-1185">Reference proteome</keyword>
<proteinExistence type="predicted"/>
<dbReference type="AlphaFoldDB" id="A0A1H7XBV6"/>
<dbReference type="Proteomes" id="UP000199582">
    <property type="component" value="Unassembled WGS sequence"/>
</dbReference>
<reference evidence="1 2" key="1">
    <citation type="submission" date="2016-10" db="EMBL/GenBank/DDBJ databases">
        <authorList>
            <person name="de Groot N.N."/>
        </authorList>
    </citation>
    <scope>NUCLEOTIDE SEQUENCE [LARGE SCALE GENOMIC DNA]</scope>
    <source>
        <strain evidence="1 2">DSM 100674</strain>
    </source>
</reference>
<accession>A0A1H7XBV6</accession>
<name>A0A1H7XBV6_9RHOB</name>
<organism evidence="1 2">
    <name type="scientific">Roseovarius azorensis</name>
    <dbReference type="NCBI Taxonomy" id="1287727"/>
    <lineage>
        <taxon>Bacteria</taxon>
        <taxon>Pseudomonadati</taxon>
        <taxon>Pseudomonadota</taxon>
        <taxon>Alphaproteobacteria</taxon>
        <taxon>Rhodobacterales</taxon>
        <taxon>Roseobacteraceae</taxon>
        <taxon>Roseovarius</taxon>
    </lineage>
</organism>
<dbReference type="EMBL" id="FOAG01000019">
    <property type="protein sequence ID" value="SEM30519.1"/>
    <property type="molecule type" value="Genomic_DNA"/>
</dbReference>
<evidence type="ECO:0000313" key="2">
    <source>
        <dbReference type="Proteomes" id="UP000199582"/>
    </source>
</evidence>
<evidence type="ECO:0000313" key="1">
    <source>
        <dbReference type="EMBL" id="SEM30519.1"/>
    </source>
</evidence>
<protein>
    <submittedName>
        <fullName evidence="1">Uncharacterized protein</fullName>
    </submittedName>
</protein>
<sequence>MPCLIRLAVAAPNPLQPVEVNYTFLRITIASFDAESKLR</sequence>
<gene>
    <name evidence="1" type="ORF">SAMN05443999_11929</name>
</gene>